<proteinExistence type="predicted"/>
<dbReference type="AlphaFoldDB" id="A0A1G9JBL1"/>
<dbReference type="EMBL" id="FNGV01000001">
    <property type="protein sequence ID" value="SDL34969.1"/>
    <property type="molecule type" value="Genomic_DNA"/>
</dbReference>
<dbReference type="STRING" id="192904.SAMN04488514_101491"/>
<dbReference type="SMART" id="SM00849">
    <property type="entry name" value="Lactamase_B"/>
    <property type="match status" value="1"/>
</dbReference>
<reference evidence="3 4" key="1">
    <citation type="submission" date="2016-10" db="EMBL/GenBank/DDBJ databases">
        <authorList>
            <person name="de Groot N.N."/>
        </authorList>
    </citation>
    <scope>NUCLEOTIDE SEQUENCE [LARGE SCALE GENOMIC DNA]</scope>
    <source>
        <strain evidence="3 4">DSM 19886</strain>
    </source>
</reference>
<name>A0A1G9JBL1_9FLAO</name>
<evidence type="ECO:0000259" key="2">
    <source>
        <dbReference type="SMART" id="SM00849"/>
    </source>
</evidence>
<accession>A0A1G9JBL1</accession>
<dbReference type="Pfam" id="PF00753">
    <property type="entry name" value="Lactamase_B"/>
    <property type="match status" value="1"/>
</dbReference>
<keyword evidence="4" id="KW-1185">Reference proteome</keyword>
<sequence length="323" mass="35523">MKTMNYFKSNFWLLAIFATALFVSCSNDDDDESMPLVVQFEEAPSNTLITTGVVNVITENTVRYHTIDFDSAPYTVTIVETEANIVLVDLGPAPVFADELETYVNAINKPGAVIITHNHGDHYGGAVNFTDLDFYAESTVADQLNNTADFTSMYPNNVIGVSGSQEIGGLTFTFDKVSNAETGENGYFYNEEHKIVFSGDLVYNLSHPYLREYTPNEGEDEIANWIAGLNVLKTNFSDYNHLFVGHNGSRADVATVIDENIDYLQNAQGIIKGTQTMTGGGTATTHQEVIDELQLLYPAYKDGGLFLSLPDAFFPGDSGADWF</sequence>
<dbReference type="Proteomes" id="UP000199440">
    <property type="component" value="Unassembled WGS sequence"/>
</dbReference>
<feature type="signal peptide" evidence="1">
    <location>
        <begin position="1"/>
        <end position="28"/>
    </location>
</feature>
<evidence type="ECO:0000313" key="3">
    <source>
        <dbReference type="EMBL" id="SDL34969.1"/>
    </source>
</evidence>
<dbReference type="OrthoDB" id="9802248at2"/>
<keyword evidence="1" id="KW-0732">Signal</keyword>
<feature type="chain" id="PRO_5011713059" evidence="1">
    <location>
        <begin position="29"/>
        <end position="323"/>
    </location>
</feature>
<gene>
    <name evidence="3" type="ORF">SAMN04488514_101491</name>
</gene>
<dbReference type="Gene3D" id="3.60.15.10">
    <property type="entry name" value="Ribonuclease Z/Hydroxyacylglutathione hydrolase-like"/>
    <property type="match status" value="1"/>
</dbReference>
<organism evidence="3 4">
    <name type="scientific">Kriegella aquimaris</name>
    <dbReference type="NCBI Taxonomy" id="192904"/>
    <lineage>
        <taxon>Bacteria</taxon>
        <taxon>Pseudomonadati</taxon>
        <taxon>Bacteroidota</taxon>
        <taxon>Flavobacteriia</taxon>
        <taxon>Flavobacteriales</taxon>
        <taxon>Flavobacteriaceae</taxon>
        <taxon>Kriegella</taxon>
    </lineage>
</organism>
<evidence type="ECO:0000313" key="4">
    <source>
        <dbReference type="Proteomes" id="UP000199440"/>
    </source>
</evidence>
<dbReference type="SUPFAM" id="SSF56281">
    <property type="entry name" value="Metallo-hydrolase/oxidoreductase"/>
    <property type="match status" value="1"/>
</dbReference>
<evidence type="ECO:0000256" key="1">
    <source>
        <dbReference type="SAM" id="SignalP"/>
    </source>
</evidence>
<dbReference type="InterPro" id="IPR036866">
    <property type="entry name" value="RibonucZ/Hydroxyglut_hydro"/>
</dbReference>
<feature type="domain" description="Metallo-beta-lactamase" evidence="2">
    <location>
        <begin position="73"/>
        <end position="246"/>
    </location>
</feature>
<dbReference type="InterPro" id="IPR001279">
    <property type="entry name" value="Metallo-B-lactamas"/>
</dbReference>
<dbReference type="PROSITE" id="PS51257">
    <property type="entry name" value="PROKAR_LIPOPROTEIN"/>
    <property type="match status" value="1"/>
</dbReference>
<protein>
    <submittedName>
        <fullName evidence="3">Glyoxylase, beta-lactamase superfamily II</fullName>
    </submittedName>
</protein>